<protein>
    <submittedName>
        <fullName evidence="3">Uncharacterized protein</fullName>
    </submittedName>
</protein>
<reference evidence="3" key="1">
    <citation type="submission" date="2022-07" db="EMBL/GenBank/DDBJ databases">
        <title>Genome Sequence of Leucocoprinus birnbaumii.</title>
        <authorList>
            <person name="Buettner E."/>
        </authorList>
    </citation>
    <scope>NUCLEOTIDE SEQUENCE</scope>
    <source>
        <strain evidence="3">VT141</strain>
    </source>
</reference>
<name>A0AAD5VK53_9AGAR</name>
<feature type="chain" id="PRO_5042279066" evidence="2">
    <location>
        <begin position="18"/>
        <end position="207"/>
    </location>
</feature>
<accession>A0AAD5VK53</accession>
<comment type="caution">
    <text evidence="3">The sequence shown here is derived from an EMBL/GenBank/DDBJ whole genome shotgun (WGS) entry which is preliminary data.</text>
</comment>
<feature type="signal peptide" evidence="2">
    <location>
        <begin position="1"/>
        <end position="17"/>
    </location>
</feature>
<keyword evidence="4" id="KW-1185">Reference proteome</keyword>
<feature type="region of interest" description="Disordered" evidence="1">
    <location>
        <begin position="143"/>
        <end position="173"/>
    </location>
</feature>
<keyword evidence="2" id="KW-0732">Signal</keyword>
<evidence type="ECO:0000256" key="2">
    <source>
        <dbReference type="SAM" id="SignalP"/>
    </source>
</evidence>
<dbReference type="Proteomes" id="UP001213000">
    <property type="component" value="Unassembled WGS sequence"/>
</dbReference>
<gene>
    <name evidence="3" type="ORF">NP233_g9704</name>
</gene>
<organism evidence="3 4">
    <name type="scientific">Leucocoprinus birnbaumii</name>
    <dbReference type="NCBI Taxonomy" id="56174"/>
    <lineage>
        <taxon>Eukaryota</taxon>
        <taxon>Fungi</taxon>
        <taxon>Dikarya</taxon>
        <taxon>Basidiomycota</taxon>
        <taxon>Agaricomycotina</taxon>
        <taxon>Agaricomycetes</taxon>
        <taxon>Agaricomycetidae</taxon>
        <taxon>Agaricales</taxon>
        <taxon>Agaricineae</taxon>
        <taxon>Agaricaceae</taxon>
        <taxon>Leucocoprinus</taxon>
    </lineage>
</organism>
<dbReference type="AlphaFoldDB" id="A0AAD5VK53"/>
<feature type="compositionally biased region" description="Pro residues" evidence="1">
    <location>
        <begin position="144"/>
        <end position="173"/>
    </location>
</feature>
<evidence type="ECO:0000256" key="1">
    <source>
        <dbReference type="SAM" id="MobiDB-lite"/>
    </source>
</evidence>
<proteinExistence type="predicted"/>
<evidence type="ECO:0000313" key="4">
    <source>
        <dbReference type="Proteomes" id="UP001213000"/>
    </source>
</evidence>
<sequence length="207" mass="19934">MKTSFFVAIALALSAYAAPIGVADVANTAGGVVSGATGAVGKVVDTAKGLTNVGQTTDTVMKTVEGATNVGQTVGNVEKTVSGVLGGVPGQVLSTAGGAVNTVEGLANGAAGATRRGLGYPDIDDLDDIITPIADAVTGNVPAVSPPATNPPAVNPPAVNPPTVNPPAADPPAISPRVINDVLSAVDGAKDAVKQVVGIVNGAQGGN</sequence>
<dbReference type="EMBL" id="JANIEX010000895">
    <property type="protein sequence ID" value="KAJ3562230.1"/>
    <property type="molecule type" value="Genomic_DNA"/>
</dbReference>
<evidence type="ECO:0000313" key="3">
    <source>
        <dbReference type="EMBL" id="KAJ3562230.1"/>
    </source>
</evidence>